<organism evidence="2 3">
    <name type="scientific">Hydrogenovibrio crunogenus</name>
    <dbReference type="NCBI Taxonomy" id="39765"/>
    <lineage>
        <taxon>Bacteria</taxon>
        <taxon>Pseudomonadati</taxon>
        <taxon>Pseudomonadota</taxon>
        <taxon>Gammaproteobacteria</taxon>
        <taxon>Thiotrichales</taxon>
        <taxon>Piscirickettsiaceae</taxon>
        <taxon>Hydrogenovibrio</taxon>
    </lineage>
</organism>
<dbReference type="InterPro" id="IPR012337">
    <property type="entry name" value="RNaseH-like_sf"/>
</dbReference>
<reference evidence="2 3" key="1">
    <citation type="submission" date="2018-08" db="EMBL/GenBank/DDBJ databases">
        <title>Horizontal acquisition of hydrogen conversion ability and other habitat adaptations in Hydrogenovibrio crunogenus strains.</title>
        <authorList>
            <person name="Gonnella G."/>
            <person name="Adam N."/>
            <person name="Perner M."/>
        </authorList>
    </citation>
    <scope>NUCLEOTIDE SEQUENCE [LARGE SCALE GENOMIC DNA]</scope>
    <source>
        <strain evidence="2 3">SP-41</strain>
    </source>
</reference>
<dbReference type="Gene3D" id="3.30.420.10">
    <property type="entry name" value="Ribonuclease H-like superfamily/Ribonuclease H"/>
    <property type="match status" value="1"/>
</dbReference>
<evidence type="ECO:0000313" key="2">
    <source>
        <dbReference type="EMBL" id="QBZ82363.1"/>
    </source>
</evidence>
<dbReference type="InterPro" id="IPR001584">
    <property type="entry name" value="Integrase_cat-core"/>
</dbReference>
<dbReference type="PANTHER" id="PTHR46889:SF4">
    <property type="entry name" value="TRANSPOSASE INSO FOR INSERTION SEQUENCE ELEMENT IS911B-RELATED"/>
    <property type="match status" value="1"/>
</dbReference>
<dbReference type="PANTHER" id="PTHR46889">
    <property type="entry name" value="TRANSPOSASE INSF FOR INSERTION SEQUENCE IS3B-RELATED"/>
    <property type="match status" value="1"/>
</dbReference>
<dbReference type="SUPFAM" id="SSF53098">
    <property type="entry name" value="Ribonuclease H-like"/>
    <property type="match status" value="1"/>
</dbReference>
<dbReference type="GO" id="GO:0015074">
    <property type="term" value="P:DNA integration"/>
    <property type="evidence" value="ECO:0007669"/>
    <property type="project" value="InterPro"/>
</dbReference>
<protein>
    <submittedName>
        <fullName evidence="2">Putative IS3 family transposase</fullName>
    </submittedName>
</protein>
<evidence type="ECO:0000313" key="3">
    <source>
        <dbReference type="Proteomes" id="UP000296201"/>
    </source>
</evidence>
<dbReference type="GO" id="GO:0003676">
    <property type="term" value="F:nucleic acid binding"/>
    <property type="evidence" value="ECO:0007669"/>
    <property type="project" value="InterPro"/>
</dbReference>
<dbReference type="EMBL" id="CP032096">
    <property type="protein sequence ID" value="QBZ82363.1"/>
    <property type="molecule type" value="Genomic_DNA"/>
</dbReference>
<dbReference type="InterPro" id="IPR036397">
    <property type="entry name" value="RNaseH_sf"/>
</dbReference>
<dbReference type="NCBIfam" id="NF033516">
    <property type="entry name" value="transpos_IS3"/>
    <property type="match status" value="1"/>
</dbReference>
<dbReference type="Pfam" id="PF00665">
    <property type="entry name" value="rve"/>
    <property type="match status" value="1"/>
</dbReference>
<feature type="domain" description="Integrase catalytic" evidence="1">
    <location>
        <begin position="72"/>
        <end position="235"/>
    </location>
</feature>
<gene>
    <name evidence="2" type="ORF">GHNINEIG_00393</name>
</gene>
<keyword evidence="3" id="KW-1185">Reference proteome</keyword>
<dbReference type="Pfam" id="PF13333">
    <property type="entry name" value="rve_2"/>
    <property type="match status" value="1"/>
</dbReference>
<dbReference type="InterPro" id="IPR048020">
    <property type="entry name" value="Transpos_IS3"/>
</dbReference>
<accession>A0A4P7NX98</accession>
<dbReference type="PROSITE" id="PS50994">
    <property type="entry name" value="INTEGRASE"/>
    <property type="match status" value="1"/>
</dbReference>
<sequence>MVRRIHAESNGSAGARTIEQISSDRELPISRYRAGKMMKQLRLQSCQLPKHNYKKALQEHIAIPNLLDRQFSPSKPNEVWSGDVTYIWTGNRWAYLAVVLDLFARKPIGWAMSYSPDSELTVKALTIAHESRGKPEGVMFHSDQGTHYTSVKYRQSLWRYKIKQSLSRRGNCWDNSPMERFFRSLKTEWIPTAGYRNLAEAKKHIGNYILGYYSQVRPHQFNGGKTPNKAEQIYWACKPNCVNAHSLKFPEKENHYEQHRPRKTQSHGR</sequence>
<dbReference type="InterPro" id="IPR050900">
    <property type="entry name" value="Transposase_IS3/IS150/IS904"/>
</dbReference>
<dbReference type="Proteomes" id="UP000296201">
    <property type="component" value="Chromosome"/>
</dbReference>
<name>A0A4P7NX98_9GAMM</name>
<dbReference type="AlphaFoldDB" id="A0A4P7NX98"/>
<evidence type="ECO:0000259" key="1">
    <source>
        <dbReference type="PROSITE" id="PS50994"/>
    </source>
</evidence>
<proteinExistence type="predicted"/>